<dbReference type="InterPro" id="IPR002921">
    <property type="entry name" value="Fungal_lipase-type"/>
</dbReference>
<accession>A0ABP0TRS1</accession>
<name>A0ABP0TRS1_9BRYO</name>
<dbReference type="InterPro" id="IPR027417">
    <property type="entry name" value="P-loop_NTPase"/>
</dbReference>
<dbReference type="InterPro" id="IPR051218">
    <property type="entry name" value="Sec_MonoDiacylglyc_Lipase"/>
</dbReference>
<dbReference type="PANTHER" id="PTHR45856">
    <property type="entry name" value="ALPHA/BETA-HYDROLASES SUPERFAMILY PROTEIN"/>
    <property type="match status" value="1"/>
</dbReference>
<evidence type="ECO:0000313" key="3">
    <source>
        <dbReference type="Proteomes" id="UP001497512"/>
    </source>
</evidence>
<dbReference type="Gene3D" id="3.40.50.1820">
    <property type="entry name" value="alpha/beta hydrolase"/>
    <property type="match status" value="1"/>
</dbReference>
<keyword evidence="3" id="KW-1185">Reference proteome</keyword>
<organism evidence="2 3">
    <name type="scientific">Sphagnum troendelagicum</name>
    <dbReference type="NCBI Taxonomy" id="128251"/>
    <lineage>
        <taxon>Eukaryota</taxon>
        <taxon>Viridiplantae</taxon>
        <taxon>Streptophyta</taxon>
        <taxon>Embryophyta</taxon>
        <taxon>Bryophyta</taxon>
        <taxon>Sphagnophytina</taxon>
        <taxon>Sphagnopsida</taxon>
        <taxon>Sphagnales</taxon>
        <taxon>Sphagnaceae</taxon>
        <taxon>Sphagnum</taxon>
    </lineage>
</organism>
<dbReference type="CDD" id="cd00882">
    <property type="entry name" value="Ras_like_GTPase"/>
    <property type="match status" value="1"/>
</dbReference>
<dbReference type="Pfam" id="PF01764">
    <property type="entry name" value="Lipase_3"/>
    <property type="match status" value="1"/>
</dbReference>
<proteinExistence type="predicted"/>
<reference evidence="2" key="1">
    <citation type="submission" date="2024-02" db="EMBL/GenBank/DDBJ databases">
        <authorList>
            <consortium name="ELIXIR-Norway"/>
            <consortium name="Elixir Norway"/>
        </authorList>
    </citation>
    <scope>NUCLEOTIDE SEQUENCE</scope>
</reference>
<dbReference type="EMBL" id="OZ019905">
    <property type="protein sequence ID" value="CAK9202728.1"/>
    <property type="molecule type" value="Genomic_DNA"/>
</dbReference>
<evidence type="ECO:0000259" key="1">
    <source>
        <dbReference type="Pfam" id="PF01764"/>
    </source>
</evidence>
<dbReference type="InterPro" id="IPR029058">
    <property type="entry name" value="AB_hydrolase_fold"/>
</dbReference>
<dbReference type="SUPFAM" id="SSF52540">
    <property type="entry name" value="P-loop containing nucleoside triphosphate hydrolases"/>
    <property type="match status" value="1"/>
</dbReference>
<sequence>MQKSFAPKISLVPNTHYTLRTDDITRALVCATAVYKKDATHFFAQSQRDIQFEKVHMSLDLTDPPQRFMVAYSRDAIFIAFRGTETFADVSCGLEIDVLPERRFHRGFFKRSKVLYVGQSPQLLMFELLRSDPQRRVILCGHSMGGAVSHMILLRFLLENNMYYVLPTEYGTEYPDSLISITFGAPHVCDGETAKIINDNDNFNWRFINFVKSNGSRDCNDDYPDDGIVGGVRELSTRVFVPNAGSTIAELTKSWHSLIDRVKHTAKNDERDPYFSPIGRYVFLAQLDRPVVHCLDGSQEETAELLKSVQLGSEDLAYYPIRSYNAALVKAGLIEGTSVGNLQLNPSTNIVVTTPEPEVTCAKFRALDTGEHYIIIKGKNLLFLREPVILSGVACRTLKQRENELWVSNPTHIEASQATAYKTMHELIIRTTFGQTCHIISEDFLEEPSTTVALKLFPKIVQTRVLMAQPPWKILPSSDDNNFLDNLIRYANYLIKRVMEFMQSSLLIEYKATNPVEQGKIIGANAELALEWISLLAALCGVPMVKTVVDFAKISIIGVVILALRIFAGPPHYQLLVESYDDILDLATKEATLWEEKDNTMQPMSKVEELDLQTMSKEEKLEMQERSDNNFKQMIQEAHSCDPAKKLYQLKSQEFQGATFESMMRFLRRIKIVVETRPTYRKEVAGKCMVGILGAEDAGKSTFIKKALQKAVQLNHRPPHATVPETGLGHGCHTTTVKPYKFKESLWLVDFPGGNGTEDYADQWHYFTALPSFAILLLDFKDDIKQEQVMMYKGLKDNLKTKILVAFNKVDERYTPRNEALYSKEYFCEQKVKTARKLQCKEDDIYYLSLDPDLDPIERFHQLKRAGVLDFDEFLKVVLTQAENIVL</sequence>
<gene>
    <name evidence="2" type="ORF">CSSPTR1EN2_LOCUS6552</name>
</gene>
<protein>
    <recommendedName>
        <fullName evidence="1">Fungal lipase-type domain-containing protein</fullName>
    </recommendedName>
</protein>
<feature type="domain" description="Fungal lipase-type" evidence="1">
    <location>
        <begin position="78"/>
        <end position="208"/>
    </location>
</feature>
<dbReference type="Gene3D" id="3.40.50.300">
    <property type="entry name" value="P-loop containing nucleotide triphosphate hydrolases"/>
    <property type="match status" value="1"/>
</dbReference>
<dbReference type="Proteomes" id="UP001497512">
    <property type="component" value="Chromosome 13"/>
</dbReference>
<dbReference type="SUPFAM" id="SSF53474">
    <property type="entry name" value="alpha/beta-Hydrolases"/>
    <property type="match status" value="1"/>
</dbReference>
<evidence type="ECO:0000313" key="2">
    <source>
        <dbReference type="EMBL" id="CAK9202728.1"/>
    </source>
</evidence>
<dbReference type="PANTHER" id="PTHR45856:SF24">
    <property type="entry name" value="FUNGAL LIPASE-LIKE DOMAIN-CONTAINING PROTEIN"/>
    <property type="match status" value="1"/>
</dbReference>